<dbReference type="GO" id="GO:0006506">
    <property type="term" value="P:GPI anchor biosynthetic process"/>
    <property type="evidence" value="ECO:0007669"/>
    <property type="project" value="UniProtKB-UniPathway"/>
</dbReference>
<dbReference type="SUPFAM" id="SSF102588">
    <property type="entry name" value="LmbE-like"/>
    <property type="match status" value="1"/>
</dbReference>
<evidence type="ECO:0000313" key="1">
    <source>
        <dbReference type="EMBL" id="QBA20140.1"/>
    </source>
</evidence>
<reference evidence="1" key="1">
    <citation type="submission" date="2019-01" db="EMBL/GenBank/DDBJ databases">
        <title>Whole Genome Sequencing for Putative Detection of Antimicrobial Resistance and Potential Virulence Factors in Chryseobacterium indologenes isolated from Nile Tilapia in Tanzania.</title>
        <authorList>
            <person name="Mwega E."/>
            <person name="Mutoloki S."/>
            <person name="Mugimba K."/>
            <person name="Colquhoun D."/>
            <person name="Mdegela R."/>
            <person name="Evensen O."/>
            <person name="Wasteson Y."/>
        </authorList>
    </citation>
    <scope>NUCLEOTIDE SEQUENCE [LARGE SCALE GENOMIC DNA]</scope>
    <source>
        <strain evidence="1">StR 01</strain>
    </source>
</reference>
<dbReference type="InterPro" id="IPR029062">
    <property type="entry name" value="Class_I_gatase-like"/>
</dbReference>
<organism evidence="1">
    <name type="scientific">Chryseobacterium indologenes</name>
    <name type="common">Flavobacterium indologenes</name>
    <dbReference type="NCBI Taxonomy" id="253"/>
    <lineage>
        <taxon>Bacteria</taxon>
        <taxon>Pseudomonadati</taxon>
        <taxon>Bacteroidota</taxon>
        <taxon>Flavobacteriia</taxon>
        <taxon>Flavobacteriales</taxon>
        <taxon>Weeksellaceae</taxon>
        <taxon>Chryseobacterium group</taxon>
        <taxon>Chryseobacterium</taxon>
    </lineage>
</organism>
<dbReference type="UniPathway" id="UPA00196"/>
<name>A0A411DIF5_CHRID</name>
<protein>
    <submittedName>
        <fullName evidence="1">PIG-L family deacetylase</fullName>
    </submittedName>
</protein>
<dbReference type="GO" id="GO:0016811">
    <property type="term" value="F:hydrolase activity, acting on carbon-nitrogen (but not peptide) bonds, in linear amides"/>
    <property type="evidence" value="ECO:0007669"/>
    <property type="project" value="TreeGrafter"/>
</dbReference>
<dbReference type="InterPro" id="IPR003737">
    <property type="entry name" value="GlcNAc_PI_deacetylase-related"/>
</dbReference>
<accession>A0A411DIF5</accession>
<dbReference type="EMBL" id="CP035532">
    <property type="protein sequence ID" value="QBA20140.1"/>
    <property type="molecule type" value="Genomic_DNA"/>
</dbReference>
<dbReference type="InterPro" id="IPR024078">
    <property type="entry name" value="LmbE-like_dom_sf"/>
</dbReference>
<dbReference type="Gene3D" id="3.40.50.10320">
    <property type="entry name" value="LmbE-like"/>
    <property type="match status" value="1"/>
</dbReference>
<gene>
    <name evidence="1" type="ORF">EU348_02755</name>
</gene>
<dbReference type="Pfam" id="PF02585">
    <property type="entry name" value="PIG-L"/>
    <property type="match status" value="1"/>
</dbReference>
<dbReference type="AlphaFoldDB" id="A0A411DIF5"/>
<dbReference type="PANTHER" id="PTHR12993:SF11">
    <property type="entry name" value="N-ACETYLGLUCOSAMINYL-PHOSPHATIDYLINOSITOL DE-N-ACETYLASE"/>
    <property type="match status" value="1"/>
</dbReference>
<dbReference type="SUPFAM" id="SSF52317">
    <property type="entry name" value="Class I glutamine amidotransferase-like"/>
    <property type="match status" value="1"/>
</dbReference>
<dbReference type="GO" id="GO:0016020">
    <property type="term" value="C:membrane"/>
    <property type="evidence" value="ECO:0007669"/>
    <property type="project" value="GOC"/>
</dbReference>
<sequence>MFKKVSTVFILGFYTVFCSAQQVRPSKSSEIYREIKTLKNLPKVLYLAAHPDDENTGLLSWLINSQNVETGYLSLTRGDGGQNLLGTEQGAALGLIRTHELLEARKLDGAQQFFTRAIDFGFSKNTTDTFKQWDADSITADVVWVIRQFRPDVIICRFPPTAAAGHGQHAASAVVAEKAFKLAGDKNAFPDQLKYVNTWQPKRVLWNTFRFGGVNTTAENQLKVTVGQYDAQLGMGYGELAGLSRSLHKSQGAGTQSVAGIRTEYFAHVAGEPAKATLFDGVTKTWTSQGNADIDQSLDQIISAFNFNNPDQSLPALLALRKKVMALRDSDQKKDKIKSLDNIILSCAGFMGEVVTNQAEAVAGDHYNFRLNLISRTVNPVVLENVKWLSQSESFNRELSKDSLITIQHDIQIPADAALTEPYWLAKPPVNAATFAVPDEALVGLPEAESPLNVLVGLKIGPEKFQVKLPLSFKKLDPVRGDVVEALRIVPAVELKFTQPLYLVKENEDLQVSLNFKVNSNKPFNKGILNLMYNGERLGSADVKAVKEKDFTFDYVIPKAKLASINSNRLQLDADYVAAGAAYNKKQILIQYPHLPSLQYFAPATVTVMKGDIQAKVKKVGYIQGAGDFIPEFLRIAGVQVDILKDGDFYGNLDESGGNGSQNKLSQYDAIVLGVRANNTEKKLGRWMPFLWSYAKAGGNLVMQYNTNQDTTVEQLGMYNFSIANKRVTEENAAVKFLNPNHKLLNFPNKITADDFKGWVQERGAYFPAQWDAAYEPLFEMHDTDEEPLQGSTLYAKYGKGNFIYTPLAFFRQLPAGNAGAARLFLNFLSAQKN</sequence>
<dbReference type="PANTHER" id="PTHR12993">
    <property type="entry name" value="N-ACETYLGLUCOSAMINYL-PHOSPHATIDYLINOSITOL DE-N-ACETYLASE-RELATED"/>
    <property type="match status" value="1"/>
</dbReference>
<proteinExistence type="predicted"/>